<dbReference type="EMBL" id="QLLN01000007">
    <property type="protein sequence ID" value="RAJ08081.1"/>
    <property type="molecule type" value="Genomic_DNA"/>
</dbReference>
<dbReference type="Pfam" id="PF03781">
    <property type="entry name" value="FGE-sulfatase"/>
    <property type="match status" value="1"/>
</dbReference>
<dbReference type="GO" id="GO:0120147">
    <property type="term" value="F:formylglycine-generating oxidase activity"/>
    <property type="evidence" value="ECO:0007669"/>
    <property type="project" value="TreeGrafter"/>
</dbReference>
<sequence>MLRIASRLFNLPLSNVFSLCFLLISLQSCKSGQAVVAGTDNKLSENEAFTEKIPATDISFDMVLIPEGTFEMGSPENQVNRKADEGPMKTVELDAFYMGKYELGWEVFELFFKQNKNLFESLEADKLNGIDAITRPSPPYEDPSYGMGKVGYPAISMSAYSALVFCKWLSTVTGRFYRLPTEAEWEYAAKAGTNTAYSFGDDISKIDEYAVYYKNSNNQYAKMGSKLPNPWGLYDMHGNVSEWTLDEYKENALAITESKNPWVKPTVIHPRVIKGGSWDDDAKTLRSSARIASSLKLQKRDPQIPKSFWWNTDSNFIGFRLVSPKVQPSKEEQKQFWQIVLDE</sequence>
<name>A0A327QUW2_9FLAO</name>
<dbReference type="SUPFAM" id="SSF56436">
    <property type="entry name" value="C-type lectin-like"/>
    <property type="match status" value="1"/>
</dbReference>
<evidence type="ECO:0000259" key="1">
    <source>
        <dbReference type="Pfam" id="PF03781"/>
    </source>
</evidence>
<dbReference type="InterPro" id="IPR042095">
    <property type="entry name" value="SUMF_sf"/>
</dbReference>
<dbReference type="AlphaFoldDB" id="A0A327QUW2"/>
<dbReference type="Gene3D" id="3.90.1580.10">
    <property type="entry name" value="paralog of FGE (formylglycine-generating enzyme)"/>
    <property type="match status" value="1"/>
</dbReference>
<protein>
    <submittedName>
        <fullName evidence="2">Formylglycine-generating enzyme required for sulfatase activity</fullName>
    </submittedName>
</protein>
<dbReference type="PANTHER" id="PTHR23150">
    <property type="entry name" value="SULFATASE MODIFYING FACTOR 1, 2"/>
    <property type="match status" value="1"/>
</dbReference>
<feature type="domain" description="Sulfatase-modifying factor enzyme-like" evidence="1">
    <location>
        <begin position="61"/>
        <end position="299"/>
    </location>
</feature>
<comment type="caution">
    <text evidence="2">The sequence shown here is derived from an EMBL/GenBank/DDBJ whole genome shotgun (WGS) entry which is preliminary data.</text>
</comment>
<accession>A0A327QUW2</accession>
<dbReference type="InterPro" id="IPR051043">
    <property type="entry name" value="Sulfatase_Mod_Factor_Kinase"/>
</dbReference>
<dbReference type="RefSeq" id="WP_111624990.1">
    <property type="nucleotide sequence ID" value="NZ_QLLN01000007.1"/>
</dbReference>
<dbReference type="InterPro" id="IPR016187">
    <property type="entry name" value="CTDL_fold"/>
</dbReference>
<dbReference type="OrthoDB" id="9768004at2"/>
<keyword evidence="3" id="KW-1185">Reference proteome</keyword>
<dbReference type="InterPro" id="IPR005532">
    <property type="entry name" value="SUMF_dom"/>
</dbReference>
<evidence type="ECO:0000313" key="3">
    <source>
        <dbReference type="Proteomes" id="UP000249696"/>
    </source>
</evidence>
<dbReference type="Proteomes" id="UP000249696">
    <property type="component" value="Unassembled WGS sequence"/>
</dbReference>
<evidence type="ECO:0000313" key="2">
    <source>
        <dbReference type="EMBL" id="RAJ08081.1"/>
    </source>
</evidence>
<organism evidence="2 3">
    <name type="scientific">Arenibacter echinorum</name>
    <dbReference type="NCBI Taxonomy" id="440515"/>
    <lineage>
        <taxon>Bacteria</taxon>
        <taxon>Pseudomonadati</taxon>
        <taxon>Bacteroidota</taxon>
        <taxon>Flavobacteriia</taxon>
        <taxon>Flavobacteriales</taxon>
        <taxon>Flavobacteriaceae</taxon>
        <taxon>Arenibacter</taxon>
    </lineage>
</organism>
<gene>
    <name evidence="2" type="ORF">LV92_03644</name>
</gene>
<proteinExistence type="predicted"/>
<reference evidence="2 3" key="1">
    <citation type="submission" date="2018-06" db="EMBL/GenBank/DDBJ databases">
        <title>Genomic Encyclopedia of Archaeal and Bacterial Type Strains, Phase II (KMG-II): from individual species to whole genera.</title>
        <authorList>
            <person name="Goeker M."/>
        </authorList>
    </citation>
    <scope>NUCLEOTIDE SEQUENCE [LARGE SCALE GENOMIC DNA]</scope>
    <source>
        <strain evidence="2 3">DSM 23522</strain>
    </source>
</reference>
<dbReference type="PANTHER" id="PTHR23150:SF19">
    <property type="entry name" value="FORMYLGLYCINE-GENERATING ENZYME"/>
    <property type="match status" value="1"/>
</dbReference>
<dbReference type="PROSITE" id="PS51257">
    <property type="entry name" value="PROKAR_LIPOPROTEIN"/>
    <property type="match status" value="1"/>
</dbReference>